<name>A0A8X6NT56_NEPPI</name>
<accession>A0A8X6NT56</accession>
<protein>
    <submittedName>
        <fullName evidence="1">Uncharacterized protein</fullName>
    </submittedName>
</protein>
<proteinExistence type="predicted"/>
<keyword evidence="2" id="KW-1185">Reference proteome</keyword>
<comment type="caution">
    <text evidence="1">The sequence shown here is derived from an EMBL/GenBank/DDBJ whole genome shotgun (WGS) entry which is preliminary data.</text>
</comment>
<dbReference type="AlphaFoldDB" id="A0A8X6NT56"/>
<sequence>MVMPLINAPATVQAAAACRHAKCHAGMNIARQEQRQIDDTGCHIPVRRNSSRRQRCHGGRMAAGDIVGYAAAQVRWRVTAISAQPMPSPSSAVQPLQQRSREYKSYMRHVRHTSRLLSPPARSCPTYACCPPQYARSSPIRRRHHARCLFAGASPSVQPPCATRKKCCREDNQ</sequence>
<dbReference type="Proteomes" id="UP000887013">
    <property type="component" value="Unassembled WGS sequence"/>
</dbReference>
<organism evidence="1 2">
    <name type="scientific">Nephila pilipes</name>
    <name type="common">Giant wood spider</name>
    <name type="synonym">Nephila maculata</name>
    <dbReference type="NCBI Taxonomy" id="299642"/>
    <lineage>
        <taxon>Eukaryota</taxon>
        <taxon>Metazoa</taxon>
        <taxon>Ecdysozoa</taxon>
        <taxon>Arthropoda</taxon>
        <taxon>Chelicerata</taxon>
        <taxon>Arachnida</taxon>
        <taxon>Araneae</taxon>
        <taxon>Araneomorphae</taxon>
        <taxon>Entelegynae</taxon>
        <taxon>Araneoidea</taxon>
        <taxon>Nephilidae</taxon>
        <taxon>Nephila</taxon>
    </lineage>
</organism>
<gene>
    <name evidence="1" type="ORF">NPIL_110991</name>
</gene>
<evidence type="ECO:0000313" key="2">
    <source>
        <dbReference type="Proteomes" id="UP000887013"/>
    </source>
</evidence>
<evidence type="ECO:0000313" key="1">
    <source>
        <dbReference type="EMBL" id="GFT32722.1"/>
    </source>
</evidence>
<reference evidence="1" key="1">
    <citation type="submission" date="2020-08" db="EMBL/GenBank/DDBJ databases">
        <title>Multicomponent nature underlies the extraordinary mechanical properties of spider dragline silk.</title>
        <authorList>
            <person name="Kono N."/>
            <person name="Nakamura H."/>
            <person name="Mori M."/>
            <person name="Yoshida Y."/>
            <person name="Ohtoshi R."/>
            <person name="Malay A.D."/>
            <person name="Moran D.A.P."/>
            <person name="Tomita M."/>
            <person name="Numata K."/>
            <person name="Arakawa K."/>
        </authorList>
    </citation>
    <scope>NUCLEOTIDE SEQUENCE</scope>
</reference>
<dbReference type="EMBL" id="BMAW01108181">
    <property type="protein sequence ID" value="GFT32722.1"/>
    <property type="molecule type" value="Genomic_DNA"/>
</dbReference>